<dbReference type="InterPro" id="IPR040248">
    <property type="entry name" value="RRBP1"/>
</dbReference>
<keyword evidence="2" id="KW-0813">Transport</keyword>
<dbReference type="GO" id="GO:0005789">
    <property type="term" value="C:endoplasmic reticulum membrane"/>
    <property type="evidence" value="ECO:0007669"/>
    <property type="project" value="TreeGrafter"/>
</dbReference>
<evidence type="ECO:0000313" key="10">
    <source>
        <dbReference type="EMBL" id="GBP24355.1"/>
    </source>
</evidence>
<feature type="region of interest" description="Disordered" evidence="7">
    <location>
        <begin position="307"/>
        <end position="327"/>
    </location>
</feature>
<evidence type="ECO:0000313" key="11">
    <source>
        <dbReference type="Proteomes" id="UP000299102"/>
    </source>
</evidence>
<evidence type="ECO:0000256" key="2">
    <source>
        <dbReference type="ARBA" id="ARBA00022448"/>
    </source>
</evidence>
<dbReference type="PROSITE" id="PS50177">
    <property type="entry name" value="NTF2_DOMAIN"/>
    <property type="match status" value="1"/>
</dbReference>
<dbReference type="PANTHER" id="PTHR18939">
    <property type="entry name" value="RIBOSOME BINDING PROTEIN-1"/>
    <property type="match status" value="1"/>
</dbReference>
<name>A0A4C1UD33_EUMVA</name>
<feature type="compositionally biased region" description="Acidic residues" evidence="7">
    <location>
        <begin position="88"/>
        <end position="102"/>
    </location>
</feature>
<dbReference type="InterPro" id="IPR032710">
    <property type="entry name" value="NTF2-like_dom_sf"/>
</dbReference>
<dbReference type="InterPro" id="IPR002075">
    <property type="entry name" value="NTF2_dom"/>
</dbReference>
<feature type="region of interest" description="Disordered" evidence="7">
    <location>
        <begin position="146"/>
        <end position="169"/>
    </location>
</feature>
<dbReference type="InterPro" id="IPR018222">
    <property type="entry name" value="Nuclear_transport_factor_2_euk"/>
</dbReference>
<evidence type="ECO:0000256" key="1">
    <source>
        <dbReference type="ARBA" id="ARBA00004123"/>
    </source>
</evidence>
<dbReference type="FunFam" id="3.10.450.50:FF:000006">
    <property type="entry name" value="NTF2-related export protein 2 isoform 1"/>
    <property type="match status" value="1"/>
</dbReference>
<evidence type="ECO:0000259" key="9">
    <source>
        <dbReference type="PROSITE" id="PS50177"/>
    </source>
</evidence>
<dbReference type="AlphaFoldDB" id="A0A4C1UD33"/>
<evidence type="ECO:0000256" key="5">
    <source>
        <dbReference type="ARBA" id="ARBA00070836"/>
    </source>
</evidence>
<evidence type="ECO:0000256" key="3">
    <source>
        <dbReference type="ARBA" id="ARBA00022927"/>
    </source>
</evidence>
<dbReference type="EMBL" id="BGZK01000160">
    <property type="protein sequence ID" value="GBP24355.1"/>
    <property type="molecule type" value="Genomic_DNA"/>
</dbReference>
<feature type="compositionally biased region" description="Low complexity" evidence="7">
    <location>
        <begin position="307"/>
        <end position="320"/>
    </location>
</feature>
<keyword evidence="11" id="KW-1185">Reference proteome</keyword>
<feature type="transmembrane region" description="Helical" evidence="8">
    <location>
        <begin position="6"/>
        <end position="26"/>
    </location>
</feature>
<keyword evidence="3" id="KW-0653">Protein transport</keyword>
<feature type="region of interest" description="Disordered" evidence="7">
    <location>
        <begin position="48"/>
        <end position="110"/>
    </location>
</feature>
<dbReference type="PANTHER" id="PTHR18939:SF4">
    <property type="entry name" value="RIBOSOME-BINDING PROTEIN 1"/>
    <property type="match status" value="1"/>
</dbReference>
<dbReference type="Proteomes" id="UP000299102">
    <property type="component" value="Unassembled WGS sequence"/>
</dbReference>
<dbReference type="CDD" id="cd00780">
    <property type="entry name" value="NTF2"/>
    <property type="match status" value="1"/>
</dbReference>
<evidence type="ECO:0000256" key="6">
    <source>
        <dbReference type="SAM" id="Coils"/>
    </source>
</evidence>
<evidence type="ECO:0000256" key="7">
    <source>
        <dbReference type="SAM" id="MobiDB-lite"/>
    </source>
</evidence>
<dbReference type="GO" id="GO:0005634">
    <property type="term" value="C:nucleus"/>
    <property type="evidence" value="ECO:0007669"/>
    <property type="project" value="UniProtKB-SubCell"/>
</dbReference>
<keyword evidence="6" id="KW-0175">Coiled coil</keyword>
<organism evidence="10 11">
    <name type="scientific">Eumeta variegata</name>
    <name type="common">Bagworm moth</name>
    <name type="synonym">Eumeta japonica</name>
    <dbReference type="NCBI Taxonomy" id="151549"/>
    <lineage>
        <taxon>Eukaryota</taxon>
        <taxon>Metazoa</taxon>
        <taxon>Ecdysozoa</taxon>
        <taxon>Arthropoda</taxon>
        <taxon>Hexapoda</taxon>
        <taxon>Insecta</taxon>
        <taxon>Pterygota</taxon>
        <taxon>Neoptera</taxon>
        <taxon>Endopterygota</taxon>
        <taxon>Lepidoptera</taxon>
        <taxon>Glossata</taxon>
        <taxon>Ditrysia</taxon>
        <taxon>Tineoidea</taxon>
        <taxon>Psychidae</taxon>
        <taxon>Oiketicinae</taxon>
        <taxon>Eumeta</taxon>
    </lineage>
</organism>
<keyword evidence="8" id="KW-0472">Membrane</keyword>
<dbReference type="OrthoDB" id="5875463at2759"/>
<proteinExistence type="predicted"/>
<protein>
    <recommendedName>
        <fullName evidence="5">NTF2-related export protein</fullName>
    </recommendedName>
</protein>
<feature type="coiled-coil region" evidence="6">
    <location>
        <begin position="392"/>
        <end position="461"/>
    </location>
</feature>
<feature type="compositionally biased region" description="Basic residues" evidence="7">
    <location>
        <begin position="56"/>
        <end position="70"/>
    </location>
</feature>
<keyword evidence="4" id="KW-0539">Nucleus</keyword>
<keyword evidence="8" id="KW-1133">Transmembrane helix</keyword>
<feature type="coiled-coil region" evidence="6">
    <location>
        <begin position="861"/>
        <end position="888"/>
    </location>
</feature>
<reference evidence="10 11" key="1">
    <citation type="journal article" date="2019" name="Commun. Biol.">
        <title>The bagworm genome reveals a unique fibroin gene that provides high tensile strength.</title>
        <authorList>
            <person name="Kono N."/>
            <person name="Nakamura H."/>
            <person name="Ohtoshi R."/>
            <person name="Tomita M."/>
            <person name="Numata K."/>
            <person name="Arakawa K."/>
        </authorList>
    </citation>
    <scope>NUCLEOTIDE SEQUENCE [LARGE SCALE GENOMIC DNA]</scope>
</reference>
<feature type="coiled-coil region" evidence="6">
    <location>
        <begin position="700"/>
        <end position="748"/>
    </location>
</feature>
<dbReference type="Gene3D" id="3.10.450.50">
    <property type="match status" value="1"/>
</dbReference>
<dbReference type="STRING" id="151549.A0A4C1UD33"/>
<comment type="subcellular location">
    <subcellularLocation>
        <location evidence="1">Nucleus</location>
    </subcellularLocation>
</comment>
<feature type="domain" description="NTF2" evidence="9">
    <location>
        <begin position="1129"/>
        <end position="1245"/>
    </location>
</feature>
<dbReference type="SUPFAM" id="SSF54427">
    <property type="entry name" value="NTF2-like"/>
    <property type="match status" value="1"/>
</dbReference>
<sequence>MELQSALMICGIGVTFVAILLLVGLFSRAGTTYEEAVAQHRRATTELLALADPPNKAKKTKKANKKLAKKEKRESGHNLGAASTASEPESEVPADSGVEEESAQPQAKPHVEFCPPVIVDIIHDSPPNVKIRKRGKDPKVKPILINKEDPSCVSDPSTPPSPISSTVSNHFEETHPKDDFELLQSSLATEKVDKKDEVVEKKDVKPVKSAKSIKTVSKQTPAPIPTAAPAPDLVKETIQREVHAPVEQSKEQRKVEVIRNDPVPPLNAPQPSELTTEKLLKQALATTAAAVPAAVASVVVALPPVSTSVSAAPVPSSQSSKSKKNKKSEANVLTLMAAGDGGGINVSELVRLVSEASLSRTEIQILTDTLLNKQHDPLPQHSEWTEGPNDPIQKLKKQLADKEKALADELEASRALHAKLKELRNTLNSERSRASGTARSLEETRAELHSVQALLQRQRDETRVIDQERMMLQSKLAAEAEGQAQHVQMEMHIQRLSESEASLIQQLNALQAELSARALEAGQVRCEVAAAREASLIAQQQLADMAQQLQEANRVYNELDSQRQNAIHAEQMAQQELRQAQERITALSELQGEVQRATNRAQIAEAKVEKLQEEMENQKQQWRHLASAMSASADGLAPEGASQTKKFYLKLSKEITSLREQLALRESEIAELKQMKVAPPAAQNGLPPAAADSEHKSAELAKVEGVIESLRAELAAARRDGGEQRDQLARLQAQLDHYRDKNNELRTKNWKVMEALQSAEKALQAKSTSTRPAQELNEAVSAALQAQYHEVATVLRAACPDAAPTGADQTPSRAWLNAFTDNLRNELTKIKVLEEKASLTEMDSERVVELRTQVDHLQGLVDKYKRIIDDTEGVLSRLQANVTAEEARWAQQLADKQREFDELRASTLTQEPLAFAFSCIEKSLPNIIAEMQSKIDSLEAELRQVQSQSHNHSFADAERLTEENSRLATGTLLTTDLKDKFALDSFNGPLQQRSDLCELCRGARRKRRRPCRTDTSQGQMTNRVSNVIVGSCVLLIRFLIWTPIPVPASNFDTVTSHGSNSCGTEENTSIKIKCKNTKSNTEYNIRYTKDKRSIWYSCLEHKGNREWEQLTLFKMSDVQHKNVDNACETAEEFTKVYYKQVDNSRHLTSKLYLDTGLLVWNGNGITGNEKIQQFLLDLPGSTHVLKTLDAQPIAENLVSNKLTYLIQACGDVAYQNEDTKKPFQQTFLIVAVDGKWKIASDCFRLQVPYNT</sequence>
<feature type="coiled-coil region" evidence="6">
    <location>
        <begin position="542"/>
        <end position="628"/>
    </location>
</feature>
<feature type="region of interest" description="Disordered" evidence="7">
    <location>
        <begin position="203"/>
        <end position="229"/>
    </location>
</feature>
<dbReference type="GO" id="GO:0015031">
    <property type="term" value="P:protein transport"/>
    <property type="evidence" value="ECO:0007669"/>
    <property type="project" value="UniProtKB-KW"/>
</dbReference>
<keyword evidence="8" id="KW-0812">Transmembrane</keyword>
<comment type="caution">
    <text evidence="10">The sequence shown here is derived from an EMBL/GenBank/DDBJ whole genome shotgun (WGS) entry which is preliminary data.</text>
</comment>
<accession>A0A4C1UD33</accession>
<dbReference type="Pfam" id="PF02136">
    <property type="entry name" value="NTF2"/>
    <property type="match status" value="1"/>
</dbReference>
<gene>
    <name evidence="10" type="primary">Nxt1</name>
    <name evidence="10" type="ORF">EVAR_9453_1</name>
</gene>
<evidence type="ECO:0000256" key="8">
    <source>
        <dbReference type="SAM" id="Phobius"/>
    </source>
</evidence>
<evidence type="ECO:0000256" key="4">
    <source>
        <dbReference type="ARBA" id="ARBA00023242"/>
    </source>
</evidence>